<reference evidence="1 2" key="1">
    <citation type="submission" date="2012-05" db="EMBL/GenBank/DDBJ databases">
        <title>Recombination and specialization in a pathogen metapopulation.</title>
        <authorList>
            <person name="Gardiner A."/>
            <person name="Kemen E."/>
            <person name="Schultz-Larsen T."/>
            <person name="MacLean D."/>
            <person name="Van Oosterhout C."/>
            <person name="Jones J.D.G."/>
        </authorList>
    </citation>
    <scope>NUCLEOTIDE SEQUENCE [LARGE SCALE GENOMIC DNA]</scope>
    <source>
        <strain evidence="1 2">Ac Nc2</strain>
    </source>
</reference>
<dbReference type="InParanoid" id="A0A024GLI7"/>
<dbReference type="AlphaFoldDB" id="A0A024GLI7"/>
<proteinExistence type="predicted"/>
<name>A0A024GLI7_9STRA</name>
<keyword evidence="2" id="KW-1185">Reference proteome</keyword>
<evidence type="ECO:0000313" key="1">
    <source>
        <dbReference type="EMBL" id="CCI47590.1"/>
    </source>
</evidence>
<evidence type="ECO:0000313" key="2">
    <source>
        <dbReference type="Proteomes" id="UP000053237"/>
    </source>
</evidence>
<dbReference type="EMBL" id="CAIX01000177">
    <property type="protein sequence ID" value="CCI47590.1"/>
    <property type="molecule type" value="Genomic_DNA"/>
</dbReference>
<comment type="caution">
    <text evidence="1">The sequence shown here is derived from an EMBL/GenBank/DDBJ whole genome shotgun (WGS) entry which is preliminary data.</text>
</comment>
<organism evidence="1 2">
    <name type="scientific">Albugo candida</name>
    <dbReference type="NCBI Taxonomy" id="65357"/>
    <lineage>
        <taxon>Eukaryota</taxon>
        <taxon>Sar</taxon>
        <taxon>Stramenopiles</taxon>
        <taxon>Oomycota</taxon>
        <taxon>Peronosporomycetes</taxon>
        <taxon>Albuginales</taxon>
        <taxon>Albuginaceae</taxon>
        <taxon>Albugo</taxon>
    </lineage>
</organism>
<sequence>MAPISIFSKIVACCFTTRRRSSDGKFTGLGCRCGSTKRRWEYSTSSSKRYKSSCESAKKCILLIDRIS</sequence>
<dbReference type="Proteomes" id="UP000053237">
    <property type="component" value="Unassembled WGS sequence"/>
</dbReference>
<protein>
    <submittedName>
        <fullName evidence="1">Uncharacterized protein</fullName>
    </submittedName>
</protein>
<accession>A0A024GLI7</accession>
<gene>
    <name evidence="1" type="ORF">BN9_085970</name>
</gene>